<evidence type="ECO:0000256" key="18">
    <source>
        <dbReference type="ARBA" id="ARBA00022844"/>
    </source>
</evidence>
<evidence type="ECO:0000256" key="21">
    <source>
        <dbReference type="ARBA" id="ARBA00022890"/>
    </source>
</evidence>
<evidence type="ECO:0000259" key="35">
    <source>
        <dbReference type="Pfam" id="PF00516"/>
    </source>
</evidence>
<reference evidence="37" key="1">
    <citation type="submission" date="2015-04" db="EMBL/GenBank/DDBJ databases">
        <authorList>
            <person name="Syromyatnikov M.Y."/>
            <person name="Popov V.N."/>
        </authorList>
    </citation>
    <scope>NUCLEOTIDE SEQUENCE</scope>
    <source>
        <strain evidence="37">700010654 - 700010654_C6</strain>
    </source>
</reference>
<feature type="domain" description="Retroviral envelope protein GP41-like" evidence="36">
    <location>
        <begin position="534"/>
        <end position="723"/>
    </location>
</feature>
<dbReference type="GO" id="GO:0055036">
    <property type="term" value="C:virion membrane"/>
    <property type="evidence" value="ECO:0007669"/>
    <property type="project" value="UniProtKB-SubCell"/>
</dbReference>
<dbReference type="Pfam" id="PF00517">
    <property type="entry name" value="GP41"/>
    <property type="match status" value="1"/>
</dbReference>
<evidence type="ECO:0000256" key="29">
    <source>
        <dbReference type="ARBA" id="ARBA00023280"/>
    </source>
</evidence>
<dbReference type="Gene3D" id="1.20.5.490">
    <property type="entry name" value="Single helix bin"/>
    <property type="match status" value="1"/>
</dbReference>
<feature type="region of interest" description="Fusion peptide" evidence="33">
    <location>
        <begin position="516"/>
        <end position="536"/>
    </location>
</feature>
<protein>
    <recommendedName>
        <fullName evidence="33">Envelope glycoprotein gp160</fullName>
    </recommendedName>
    <alternativeName>
        <fullName evidence="33">Env polyprotein</fullName>
    </alternativeName>
    <component>
        <recommendedName>
            <fullName evidence="33">Surface protein gp120</fullName>
            <shortName evidence="33">SU</shortName>
        </recommendedName>
        <alternativeName>
            <fullName evidence="33">Glycoprotein 120</fullName>
            <shortName evidence="33">gp120</shortName>
        </alternativeName>
    </component>
    <component>
        <recommendedName>
            <fullName evidence="33">Transmembrane protein gp41</fullName>
            <shortName evidence="33">TM</shortName>
        </recommendedName>
        <alternativeName>
            <fullName evidence="33">Glycoprotein 41</fullName>
            <shortName evidence="33">gp41</shortName>
        </alternativeName>
    </component>
</protein>
<feature type="chain" id="PRO_5042622975" description="Transmembrane protein gp41" evidence="33">
    <location>
        <begin position="516"/>
        <end position="860"/>
    </location>
</feature>
<keyword evidence="29 33" id="KW-0899">Viral immunoevasion</keyword>
<dbReference type="EMBL" id="MF499228">
    <property type="protein sequence ID" value="AWD40834.1"/>
    <property type="molecule type" value="Genomic_RNA"/>
</dbReference>
<keyword evidence="16 33" id="KW-0732">Signal</keyword>
<feature type="region of interest" description="MPER; binding to GalCer" evidence="33">
    <location>
        <begin position="666"/>
        <end position="687"/>
    </location>
</feature>
<dbReference type="CDD" id="cd09909">
    <property type="entry name" value="HIV-1-like_HR1-HR2"/>
    <property type="match status" value="1"/>
</dbReference>
<organismHost>
    <name type="scientific">Homo sapiens</name>
    <name type="common">Human</name>
    <dbReference type="NCBI Taxonomy" id="9606"/>
</organismHost>
<comment type="subunit">
    <text evidence="33">The mature envelope protein (Env) consists of a homotrimer of non-covalently associated gp120-gp41 heterodimers. The resulting complex protrudes from the virus surface as a spike. There seems to be as few as 10 spikes on the average virion. Surface protein gp120 interacts with host CD4, CCR5 and CXCR4. Gp120 also interacts with the C-type lectins CD209/DC-SIGN and CLEC4M/DC-SIGNR (collectively referred to as DC-SIGN(R)). Gp120 and gp41 interact with GalCer. Gp120 interacts with host ITGA4/ITGB7 complex; on CD4+ T-cells, this interaction results in rapid activation of integrin ITGAL/LFA-1, which facilitates efficient cell-to-cell spreading of HIV-1. Gp120 interacts with cell-associated heparan sulfate; this interaction increases virus infectivity on permissive cells and may be involved in infection of CD4- cells.</text>
</comment>
<dbReference type="GO" id="GO:0019031">
    <property type="term" value="C:viral envelope"/>
    <property type="evidence" value="ECO:0007669"/>
    <property type="project" value="UniProtKB-KW"/>
</dbReference>
<evidence type="ECO:0000256" key="19">
    <source>
        <dbReference type="ARBA" id="ARBA00022870"/>
    </source>
</evidence>
<keyword evidence="20 33" id="KW-0261">Viral envelope protein</keyword>
<evidence type="ECO:0000256" key="31">
    <source>
        <dbReference type="ARBA" id="ARBA00023296"/>
    </source>
</evidence>
<feature type="domain" description="Human immunodeficiency virus 1 envelope glycoprotein Gp120" evidence="35">
    <location>
        <begin position="33"/>
        <end position="515"/>
    </location>
</feature>
<feature type="chain" id="PRO_5042622976" description="Envelope glycoprotein gp160" evidence="33">
    <location>
        <begin position="32"/>
        <end position="860"/>
    </location>
</feature>
<keyword evidence="28 33" id="KW-0325">Glycoprotein</keyword>
<comment type="subcellular location">
    <molecule>Surface protein gp120</molecule>
    <subcellularLocation>
        <location evidence="33">Virion membrane</location>
        <topology evidence="33">Peripheral membrane protein</topology>
    </subcellularLocation>
    <subcellularLocation>
        <location evidence="33">Host cell membrane</location>
        <topology evidence="33">Peripheral membrane protein</topology>
    </subcellularLocation>
    <subcellularLocation>
        <location evidence="33">Host endosome membrane</location>
        <topology evidence="33">Single-pass type I membrane protein</topology>
    </subcellularLocation>
    <text evidence="33">The surface protein is not anchored to the viral envelope, but associates with the extravirion surface through its binding to TM. It is probably concentrated at the site of budding and incorporated into the virions possibly by contacts between the cytoplasmic tail of Env and the N-terminus of Gag.</text>
</comment>
<evidence type="ECO:0000256" key="20">
    <source>
        <dbReference type="ARBA" id="ARBA00022879"/>
    </source>
</evidence>
<feature type="region of interest" description="Immunosuppression" evidence="33">
    <location>
        <begin position="578"/>
        <end position="596"/>
    </location>
</feature>
<organism evidence="37">
    <name type="scientific">Human immunodeficiency virus type 1</name>
    <name type="common">HIV-1</name>
    <dbReference type="NCBI Taxonomy" id="11676"/>
    <lineage>
        <taxon>Viruses</taxon>
        <taxon>Riboviria</taxon>
        <taxon>Pararnavirae</taxon>
        <taxon>Artverviricota</taxon>
        <taxon>Revtraviricetes</taxon>
        <taxon>Ortervirales</taxon>
        <taxon>Retroviridae</taxon>
        <taxon>Orthoretrovirinae</taxon>
        <taxon>Lentivirus</taxon>
        <taxon>Lentivirus humimdef1</taxon>
    </lineage>
</organism>
<dbReference type="GO" id="GO:0019082">
    <property type="term" value="P:viral protein processing"/>
    <property type="evidence" value="ECO:0007669"/>
    <property type="project" value="UniProtKB-UniRule"/>
</dbReference>
<evidence type="ECO:0000256" key="17">
    <source>
        <dbReference type="ARBA" id="ARBA00022804"/>
    </source>
</evidence>
<comment type="domain">
    <text evidence="33">The membrane proximal external region (MPER) present in gp41 is a tryptophan-rich region recognized by the antibodies 2F5, Z13, and 4E10. MPER seems to play a role in fusion.</text>
</comment>
<evidence type="ECO:0000313" key="38">
    <source>
        <dbReference type="EMBL" id="AWD40834.1"/>
    </source>
</evidence>
<comment type="domain">
    <text evidence="33">Some of the most genetically diverse regions of the viral genome are present in Env. They are called variable regions 1 through 5 (V1 through V5). Coreceptor usage of gp120 is determined mainly by the primary structure of the third variable region (V3) in the outer domain of gp120. The sequence of V3 determines which coreceptor, CCR5 and/or CXCR4 (corresponding to R5/macrophage, X4/T cell and R5X4/T cell and macrophage tropism), is used to trigger the fusion potential of the Env complex, and hence which cells the virus can infect. Binding to CCR5 involves a region adjacent in addition to V3.</text>
</comment>
<keyword evidence="25 33" id="KW-0472">Membrane</keyword>
<keyword evidence="31 33" id="KW-1160">Virus entry into host cell</keyword>
<comment type="subunit">
    <text evidence="32">The mature envelope protein (Env) consists of a homotrimer of non-covalently associated gp120-gp41 heterodimers. The resulting complex protrudes from the virus surface as a spike. There seems to be as few as 10 spikes on the average virion. Interacts with host CD4, CCR5 and CXCR4. Gp120 also interacts with the C-type lectins CD209/DC-SIGN and CLEC4M/DC-SIGNR (collectively referred to as DC-SIGN(R)). Gp120 and gp41 interact with GalCer. Gp120 interacts with host ITGA4/ITGB7 complex; on CD4+ T-cells, this interaction results in rapid activation of integrin ITGAL/LFA-1, which facilitates efficient cell-to-cell spreading of HIV-1. Gp120 interacts with cell-associated heparan sulfate; this interaction increases virus infectivity on permissive cells and may be involved in infection of CD4- cells.</text>
</comment>
<keyword evidence="18 33" id="KW-0946">Virion</keyword>
<dbReference type="GO" id="GO:0005198">
    <property type="term" value="F:structural molecule activity"/>
    <property type="evidence" value="ECO:0007669"/>
    <property type="project" value="UniProtKB-UniRule"/>
</dbReference>
<comment type="subcellular location">
    <molecule>Transmembrane protein gp41</molecule>
    <subcellularLocation>
        <location evidence="33">Virion membrane</location>
        <topology evidence="33">Single-pass type I membrane protein</topology>
    </subcellularLocation>
    <subcellularLocation>
        <location evidence="33">Host cell membrane</location>
        <topology evidence="33">Single-pass type I membrane protein</topology>
    </subcellularLocation>
    <subcellularLocation>
        <location evidence="33">Host endosome membrane</location>
        <topology evidence="33">Single-pass type I membrane protein</topology>
    </subcellularLocation>
    <text evidence="33">It is probably concentrated at the site of budding and incorporated into the virions possibly by contacts between the cytoplasmic tail of Env and the N-terminus of Gag.</text>
</comment>
<dbReference type="EMBL" id="MF499286">
    <property type="protein sequence ID" value="AWD41254.1"/>
    <property type="molecule type" value="Genomic_RNA"/>
</dbReference>
<dbReference type="FunFam" id="1.20.5.490:FF:000001">
    <property type="entry name" value="Envelope glycoprotein gp160"/>
    <property type="match status" value="1"/>
</dbReference>
<dbReference type="FunFam" id="1.10.287.210:FF:000001">
    <property type="entry name" value="Envelope glycoprotein gp160"/>
    <property type="match status" value="1"/>
</dbReference>
<accession>A0A0K0UWH4</accession>
<evidence type="ECO:0000256" key="7">
    <source>
        <dbReference type="ARBA" id="ARBA00022506"/>
    </source>
</evidence>
<evidence type="ECO:0000313" key="39">
    <source>
        <dbReference type="EMBL" id="AWD41254.1"/>
    </source>
</evidence>
<comment type="function">
    <text evidence="33">Envelope glycoprotein gp160: Oligomerizes in the host endoplasmic reticulum into predominantly trimers. In a second time, gp160 transits in the host Golgi, where glycosylation is completed. The precursor is then proteolytically cleaved in the trans-Golgi and thereby activated by cellular furin or furin-like proteases to produce gp120 and gp41.</text>
</comment>
<keyword evidence="19 33" id="KW-1043">Host membrane</keyword>
<dbReference type="Gene3D" id="1.10.287.210">
    <property type="match status" value="1"/>
</dbReference>
<comment type="function">
    <text evidence="33">Surface protein gp120: Attaches the virus to the host lymphoid cell by binding to the primary receptor CD4. This interaction induces a structural rearrangement creating a high affinity binding site for a chemokine coreceptor like CXCR4 and/or CCR5. Acts as a ligand for CD209/DC-SIGN and CLEC4M/DC-SIGNR, which are respectively found on dendritic cells (DCs), and on endothelial cells of liver sinusoids and lymph node sinuses. These interactions allow capture of viral particles at mucosal surfaces by these cells and subsequent transmission to permissive cells. HIV subverts the migration properties of dendritic cells to gain access to CD4+ T-cells in lymph nodes. Virus transmission to permissive T-cells occurs either in trans (without DCs infection, through viral capture and transmission), or in cis (following DCs productive infection, through the usual CD4-gp120 interaction), thereby inducing a robust infection. In trans infection, bound virions remain infectious over days and it is proposed that they are not degraded, but protected in non-lysosomal acidic organelles within the DCs close to the cell membrane thus contributing to the viral infectious potential during DCs' migration from the periphery to the lymphoid tissues. On arrival at lymphoid tissues, intact virions recycle back to DCs' cell surface allowing virus transmission to CD4+ T-cells.</text>
</comment>
<dbReference type="SUPFAM" id="SSF56502">
    <property type="entry name" value="gp120 core"/>
    <property type="match status" value="2"/>
</dbReference>
<dbReference type="InterPro" id="IPR000328">
    <property type="entry name" value="GP41-like"/>
</dbReference>
<keyword evidence="26 33" id="KW-0564">Palmitate</keyword>
<keyword evidence="10 33" id="KW-1165">Clathrin-mediated endocytosis of virus by host</keyword>
<evidence type="ECO:0000256" key="24">
    <source>
        <dbReference type="ARBA" id="ARBA00023054"/>
    </source>
</evidence>
<dbReference type="GO" id="GO:0044175">
    <property type="term" value="C:host cell endosome membrane"/>
    <property type="evidence" value="ECO:0007669"/>
    <property type="project" value="UniProtKB-SubCell"/>
</dbReference>
<feature type="transmembrane region" description="Helical" evidence="34">
    <location>
        <begin position="516"/>
        <end position="539"/>
    </location>
</feature>
<dbReference type="InterPro" id="IPR037527">
    <property type="entry name" value="Gp160"/>
</dbReference>
<comment type="miscellaneous">
    <text evidence="33">HIV-1 lineages are divided in three main groups, M (for Major), O (for Outlier), and N (for New, or Non-M, Non-O). The vast majority of strains found worldwide belong to the group M. Group O seems to be endemic to and largely confined to Cameroon and neighboring countries in West Central Africa, where these viruses represent a small minority of HIV-1 strains. The group N is represented by a limited number of isolates from Cameroonian persons. The group M is further subdivided in 9 clades or subtypes (A to D, F to H, J and K).</text>
</comment>
<dbReference type="GO" id="GO:0019062">
    <property type="term" value="P:virion attachment to host cell"/>
    <property type="evidence" value="ECO:0007669"/>
    <property type="project" value="UniProtKB-UniRule"/>
</dbReference>
<feature type="short sequence motif" description="Di-leucine internalization motif" evidence="33">
    <location>
        <begin position="859"/>
        <end position="860"/>
    </location>
</feature>
<feature type="disulfide bond" evidence="33">
    <location>
        <begin position="602"/>
        <end position="608"/>
    </location>
</feature>
<evidence type="ECO:0000256" key="15">
    <source>
        <dbReference type="ARBA" id="ARBA00022703"/>
    </source>
</evidence>
<evidence type="ECO:0000256" key="1">
    <source>
        <dbReference type="ARBA" id="ARBA00004402"/>
    </source>
</evidence>
<name>A0A0K0UWH4_HV1</name>
<evidence type="ECO:0000256" key="27">
    <source>
        <dbReference type="ARBA" id="ARBA00023157"/>
    </source>
</evidence>
<comment type="domain">
    <text evidence="33">The YXXL motif is involved in determining the exact site of viral release at the surface of infected mononuclear cells and promotes endocytosis. YXXL and di-leucine endocytosis motifs interact directly or indirectly with the clathrin adapter complexes, opperate independently, and their activities are not additive.</text>
</comment>
<dbReference type="InterPro" id="IPR036377">
    <property type="entry name" value="Gp120_core_sf"/>
</dbReference>
<feature type="topological domain" description="Cytoplasmic" evidence="33">
    <location>
        <begin position="710"/>
        <end position="860"/>
    </location>
</feature>
<keyword evidence="11 33" id="KW-0945">Host-virus interaction</keyword>
<feature type="region of interest" description="CD4-binding loop" evidence="33">
    <location>
        <begin position="378"/>
        <end position="388"/>
    </location>
</feature>
<evidence type="ECO:0000256" key="11">
    <source>
        <dbReference type="ARBA" id="ARBA00022581"/>
    </source>
</evidence>
<keyword evidence="12 33" id="KW-1162">Viral penetration into host cytoplasm</keyword>
<comment type="subcellular location">
    <subcellularLocation>
        <location evidence="3">Host cell membrane</location>
        <topology evidence="3">Peripheral membrane protein</topology>
    </subcellularLocation>
    <subcellularLocation>
        <location evidence="1">Host cell membrane</location>
        <topology evidence="1">Single-pass type I membrane protein</topology>
    </subcellularLocation>
    <subcellularLocation>
        <location evidence="2">Host endosome membrane</location>
        <topology evidence="2">Peripheral membrane protein</topology>
    </subcellularLocation>
    <subcellularLocation>
        <location evidence="5">Host endosome membrane</location>
        <topology evidence="5">Single-pass type I membrane protein</topology>
    </subcellularLocation>
    <subcellularLocation>
        <location evidence="6">Virion membrane</location>
        <topology evidence="6">Peripheral membrane protein</topology>
    </subcellularLocation>
    <subcellularLocation>
        <location evidence="4">Virion membrane</location>
        <topology evidence="4">Single-pass type I membrane protein</topology>
    </subcellularLocation>
</comment>
<gene>
    <name evidence="33 37" type="primary">env</name>
</gene>
<evidence type="ECO:0000256" key="3">
    <source>
        <dbReference type="ARBA" id="ARBA00004505"/>
    </source>
</evidence>
<comment type="miscellaneous">
    <text evidence="33">Inhibitors targeting HIV-1 viral envelope proteins are used as antiretroviral drugs. Attachment of virions to the cell surface via non-specific interactions and CD4 binding can be blocked by inhibitors that include cyanovirin-N, cyclotriazadisulfonamide analogs, PRO 2000, TNX 355 and PRO 542. In addition, BMS 806 can block CD4-induced conformational changes. Env interactions with the coreceptor molecules can be targeted by CCR5 antagonists including SCH-D, maraviroc (UK 427857) and aplaviroc (GW 873140), and the CXCR4 antagonist AMD 070. Fusion of viral and cellular membranes can be inhibited by peptides such as enfuvirtide and tifuvirtide (T 1249). Resistance to inhibitors associated with mutations in Env are observed. Most of the time, single mutations confer only a modest reduction in drug susceptibility. Combination of several mutations is usually required to develop a high-level drug resistance.</text>
</comment>
<comment type="PTM">
    <text evidence="33">Highly glycosylated by host. The high number of glycan on the protein is reffered to as 'glycan shield' because it contributes to hide protein sequence from adaptive immune system.</text>
</comment>
<evidence type="ECO:0000256" key="13">
    <source>
        <dbReference type="ARBA" id="ARBA00022685"/>
    </source>
</evidence>
<dbReference type="GO" id="GO:1903911">
    <property type="term" value="P:positive regulation of receptor clustering"/>
    <property type="evidence" value="ECO:0007669"/>
    <property type="project" value="UniProtKB-UniRule"/>
</dbReference>
<dbReference type="GO" id="GO:0019064">
    <property type="term" value="P:fusion of virus membrane with host plasma membrane"/>
    <property type="evidence" value="ECO:0007669"/>
    <property type="project" value="UniProtKB-UniRule"/>
</dbReference>
<comment type="domain">
    <text evidence="33 34">The 17 amino acids long immunosuppressive region is present in many retroviral envelope proteins. Synthetic peptides derived from this relatively conserved sequence inhibit immune function in vitro and in vivo.</text>
</comment>
<evidence type="ECO:0000256" key="28">
    <source>
        <dbReference type="ARBA" id="ARBA00023180"/>
    </source>
</evidence>
<keyword evidence="30 33" id="KW-0449">Lipoprotein</keyword>
<comment type="PTM">
    <text evidence="33">Specific enzymatic cleavages in vivo yield mature proteins. Envelope glycoproteins are synthesized as a inactive precursor that is heavily N-glycosylated and processed likely by host cell furin in the Golgi to yield the mature SU and TM proteins. The cleavage site between SU and TM requires the minimal sequence [KR]-X-[KR]-R. About 2 of the 9 disulfide bonds of gp41 are reduced by P4HB/PDI, following binding to CD4 receptor.</text>
</comment>
<evidence type="ECO:0000256" key="34">
    <source>
        <dbReference type="RuleBase" id="RU363095"/>
    </source>
</evidence>
<evidence type="ECO:0000256" key="4">
    <source>
        <dbReference type="ARBA" id="ARBA00004563"/>
    </source>
</evidence>
<keyword evidence="7 33" id="KW-1168">Fusion of virus membrane with host membrane</keyword>
<sequence length="860" mass="97937">MKVKGTRRNYQHWWKGGILLLGILMICNATEQLWVTVYYGVPVWKEATTTLFCASDAKGYKEEAHNVWATHACVPTDPNPQEIVLENVTEDFNMWKNNMVEQMHEDIISLWDQSLKPCVKLTPLCVSLNCTDYLGNITGTNTTNTNTTSNNTTGVPNVGTEMKNCSFNITTSIRDKVKREYALFYSLDIVPIEDDNRAIDNKSYRRYRLTSCNTSVLTQACPKTSFEPIPIHYCAPAGFAILKCNNKTFDGKGPCTNVSTVQCTHGIRPVVSTQLLLNGSLAEEEVVIRSENFSDNAKTIIVQLKESVEMNCTRPNNNTRKSIPIGPGRAWYATGEIIGDIRQAHCNISRTDWNSTLEQVVDKLRKQFNNKTIIFNSSSGGDPELAMLSFNCGGEFFYCNTTKLFNTNLTQLSNNTKENITLPCRIKQIINMWQEVGKAMYAPPISGLIRCSSNITGLLLTRDGGNSQNETFRPIGGNMRDNWRSELYKYKVVRIEPVGIAPTKAKRRVVQREKRAVGIGAMFLGFLGAAGSTMGAASVTLTVQARQLLSGIVQQQNNLLRAIEVQQHMLQLTVWGIKQLQARVLAVERYLRDQQLLGIWGCSGKLICTTAVPWNTSWSNKNLSKIWDNMTWMEWEREIDNYTNLIYNLLEESQNQQEKNEQELLELDKWASLWNWFSITNWLWYIKIFIMIVGGLIGLRIVFIVLSVVNRVRQGYSPLSFQTHLPVPRGPDRPEGIEEEGGERDRDRSGILVDGFLTLIWVDLRSLSLFLYHRLRDLLLIVTRIVEFLGRRGWEILKYWWNILQYWSQELKNSAVSLFNATAIAVAEGTDRIIEIAQRIFRAILHIPRRIRQGLERALL</sequence>
<dbReference type="Gene3D" id="2.170.40.20">
    <property type="entry name" value="Human immunodeficiency virus 1, Gp160, envelope glycoprotein"/>
    <property type="match status" value="2"/>
</dbReference>
<keyword evidence="17 33" id="KW-1161">Viral attachment to host cell</keyword>
<evidence type="ECO:0000256" key="9">
    <source>
        <dbReference type="ARBA" id="ARBA00022511"/>
    </source>
</evidence>
<dbReference type="EMBL" id="KR423321">
    <property type="protein sequence ID" value="AKR68439.1"/>
    <property type="molecule type" value="Genomic_RNA"/>
</dbReference>
<comment type="function">
    <text evidence="33">Transmembrane protein gp41: Acts as a class I viral fusion protein. Under the current model, the protein has at least 3 conformational states: pre-fusion native state, pre-hairpin intermediate state, and post-fusion hairpin state. During fusion of viral and target intracellular membranes, the coiled coil regions (heptad repeats) assume a trimer-of-hairpins structure, positioning the fusion peptide in close proximity to the C-terminal region of the ectodomain. The formation of this structure appears to drive apposition and subsequent fusion of viral and target cell membranes. Complete fusion occurs in host cell endosomes and is dynamin-dependent, however some lipid transfer might occur at the plasma membrane. The virus undergoes clathrin-dependent internalization long before endosomal fusion, thus minimizing the surface exposure of conserved viral epitopes during fusion and reducing the efficacy of inhibitors targeting these epitopes. Membranes fusion leads to delivery of the nucleocapsid into the cytoplasm.</text>
</comment>
<keyword evidence="13 33" id="KW-0165">Cleavage on pair of basic residues</keyword>
<feature type="transmembrane region" description="Helical" evidence="34">
    <location>
        <begin position="682"/>
        <end position="709"/>
    </location>
</feature>
<keyword evidence="21 33" id="KW-1164">Virus endocytosis by host</keyword>
<evidence type="ECO:0000256" key="33">
    <source>
        <dbReference type="HAMAP-Rule" id="MF_04083"/>
    </source>
</evidence>
<comment type="domain">
    <text evidence="33">The CD4-binding region is targeted by the antibody b12.</text>
</comment>
<dbReference type="GO" id="GO:1903908">
    <property type="term" value="P:positive regulation of plasma membrane raft polarization"/>
    <property type="evidence" value="ECO:0007669"/>
    <property type="project" value="UniProtKB-UniRule"/>
</dbReference>
<dbReference type="Pfam" id="PF00516">
    <property type="entry name" value="GP120"/>
    <property type="match status" value="1"/>
</dbReference>
<evidence type="ECO:0000256" key="22">
    <source>
        <dbReference type="ARBA" id="ARBA00022989"/>
    </source>
</evidence>
<evidence type="ECO:0000256" key="5">
    <source>
        <dbReference type="ARBA" id="ARBA00004578"/>
    </source>
</evidence>
<evidence type="ECO:0000256" key="23">
    <source>
        <dbReference type="ARBA" id="ARBA00023046"/>
    </source>
</evidence>
<dbReference type="GO" id="GO:0039654">
    <property type="term" value="P:fusion of virus membrane with host endosome membrane"/>
    <property type="evidence" value="ECO:0007669"/>
    <property type="project" value="UniProtKB-UniRule"/>
</dbReference>
<comment type="caution">
    <text evidence="33 34">Lacks conserved residue(s) required for the propagation of feature annotation.</text>
</comment>
<evidence type="ECO:0000256" key="8">
    <source>
        <dbReference type="ARBA" id="ARBA00022510"/>
    </source>
</evidence>
<dbReference type="SUPFAM" id="SSF58069">
    <property type="entry name" value="Virus ectodomain"/>
    <property type="match status" value="1"/>
</dbReference>
<dbReference type="InterPro" id="IPR000777">
    <property type="entry name" value="HIV1_Gp120"/>
</dbReference>
<feature type="site" description="Cleavage; by host furin" evidence="33">
    <location>
        <begin position="515"/>
        <end position="516"/>
    </location>
</feature>
<comment type="PTM">
    <text evidence="33">Palmitoylation of the transmembrane protein and of Env polyprotein (prior to its proteolytic cleavage) is essential for their association with host cell membrane lipid rafts. Palmitoylation is therefore required for envelope trafficking to classical lipid rafts, but not for viral replication.</text>
</comment>
<keyword evidence="27 33" id="KW-1015">Disulfide bond</keyword>
<dbReference type="HAMAP" id="MF_04083">
    <property type="entry name" value="HIV_ENV"/>
    <property type="match status" value="1"/>
</dbReference>
<comment type="similarity">
    <text evidence="33">Belongs to the HIV-1 env protein family.</text>
</comment>
<feature type="short sequence motif" description="YXXL motif; contains endocytosis signal" evidence="33">
    <location>
        <begin position="716"/>
        <end position="719"/>
    </location>
</feature>
<keyword evidence="14 33" id="KW-0812">Transmembrane</keyword>
<feature type="disulfide bond" evidence="33">
    <location>
        <begin position="234"/>
        <end position="263"/>
    </location>
</feature>
<evidence type="ECO:0000256" key="16">
    <source>
        <dbReference type="ARBA" id="ARBA00022729"/>
    </source>
</evidence>
<feature type="coiled-coil region" evidence="33">
    <location>
        <begin position="637"/>
        <end position="671"/>
    </location>
</feature>
<keyword evidence="22 33" id="KW-1133">Transmembrane helix</keyword>
<keyword evidence="15 33" id="KW-0053">Apoptosis</keyword>
<reference evidence="38" key="2">
    <citation type="journal article" date="2018" name="Nat. Commun.">
        <title>Tracking HIV-1 recombination to resolve its contribution to HIV-1 evolution in natural infection.</title>
        <authorList>
            <person name="Song H."/>
            <person name="Giorgi E.E."/>
            <person name="Ganusov V.V."/>
            <person name="Cai F."/>
            <person name="Athreya G."/>
            <person name="Yoon H."/>
            <person name="Carja O."/>
            <person name="Hora B."/>
            <person name="Hraber P."/>
            <person name="Jiang C."/>
            <person name="Wang S."/>
            <person name="Li H."/>
            <person name="Salazar-Gonzalez J.F."/>
            <person name="Salazar M.G."/>
            <person name="Goonetilleke N."/>
            <person name="Keele B."/>
            <person name="Montefiori D.C."/>
            <person name="Cohen M.S."/>
            <person name="Shaw G.M."/>
            <person name="Hahn B.H."/>
            <person name="McMichael A.J."/>
            <person name="Haynes B.F."/>
            <person name="Korber B."/>
            <person name="Battacharya T."/>
            <person name="Gao F."/>
        </authorList>
    </citation>
    <scope>NUCLEOTIDE SEQUENCE</scope>
    <source>
        <strain evidence="38">700010654.3.d0015.ipe026.3H19</strain>
        <strain evidence="39">700010654.3.d0026.ipe026.C6</strain>
    </source>
</reference>
<keyword evidence="24 33" id="KW-0175">Coiled coil</keyword>
<evidence type="ECO:0000256" key="26">
    <source>
        <dbReference type="ARBA" id="ARBA00023139"/>
    </source>
</evidence>
<evidence type="ECO:0000256" key="10">
    <source>
        <dbReference type="ARBA" id="ARBA00022570"/>
    </source>
</evidence>
<dbReference type="GO" id="GO:0016020">
    <property type="term" value="C:membrane"/>
    <property type="evidence" value="ECO:0007669"/>
    <property type="project" value="UniProtKB-UniRule"/>
</dbReference>
<evidence type="ECO:0000256" key="14">
    <source>
        <dbReference type="ARBA" id="ARBA00022692"/>
    </source>
</evidence>
<evidence type="ECO:0000259" key="36">
    <source>
        <dbReference type="Pfam" id="PF00517"/>
    </source>
</evidence>
<evidence type="ECO:0000256" key="25">
    <source>
        <dbReference type="ARBA" id="ARBA00023136"/>
    </source>
</evidence>
<evidence type="ECO:0000256" key="30">
    <source>
        <dbReference type="ARBA" id="ARBA00023288"/>
    </source>
</evidence>
<dbReference type="FunFam" id="2.170.40.20:FF:000001">
    <property type="entry name" value="Envelope glycoprotein gp160"/>
    <property type="match status" value="1"/>
</dbReference>
<dbReference type="GO" id="GO:0052031">
    <property type="term" value="P:symbiont-mediated perturbation of host defense response"/>
    <property type="evidence" value="ECO:0007669"/>
    <property type="project" value="UniProtKB-UniRule"/>
</dbReference>
<keyword evidence="23 33" id="KW-1039">Host endosome</keyword>
<evidence type="ECO:0000256" key="32">
    <source>
        <dbReference type="ARBA" id="ARBA00062028"/>
    </source>
</evidence>
<dbReference type="FunFam" id="2.170.40.20:FF:000003">
    <property type="entry name" value="Envelope glycoprotein gp160"/>
    <property type="match status" value="1"/>
</dbReference>
<evidence type="ECO:0000256" key="2">
    <source>
        <dbReference type="ARBA" id="ARBA00004433"/>
    </source>
</evidence>
<keyword evidence="9 33" id="KW-1032">Host cell membrane</keyword>
<dbReference type="GO" id="GO:0075512">
    <property type="term" value="P:clathrin-dependent endocytosis of virus by host cell"/>
    <property type="evidence" value="ECO:0007669"/>
    <property type="project" value="UniProtKB-UniRule"/>
</dbReference>
<evidence type="ECO:0000256" key="6">
    <source>
        <dbReference type="ARBA" id="ARBA00004650"/>
    </source>
</evidence>
<keyword evidence="8 33" id="KW-1170">Fusion of virus membrane with host endosomal membrane</keyword>
<evidence type="ECO:0000313" key="37">
    <source>
        <dbReference type="EMBL" id="AKR68439.1"/>
    </source>
</evidence>
<feature type="disulfide bond" evidence="33">
    <location>
        <begin position="53"/>
        <end position="73"/>
    </location>
</feature>
<evidence type="ECO:0000256" key="12">
    <source>
        <dbReference type="ARBA" id="ARBA00022595"/>
    </source>
</evidence>
<dbReference type="GO" id="GO:0020002">
    <property type="term" value="C:host cell plasma membrane"/>
    <property type="evidence" value="ECO:0007669"/>
    <property type="project" value="UniProtKB-SubCell"/>
</dbReference>
<feature type="disulfide bond" evidence="33">
    <location>
        <begin position="244"/>
        <end position="255"/>
    </location>
</feature>
<proteinExistence type="inferred from homology"/>